<evidence type="ECO:0000256" key="7">
    <source>
        <dbReference type="ARBA" id="ARBA00022723"/>
    </source>
</evidence>
<sequence>MGLTMVDIKTVPTQPYDDQKPGTSGLRKRVKVFQQQNYTENFIQSVLHAVENNGKGATLVVGGDGRYYLDEVMQVIIKFSVAAGVSKLIVPRHGLLSTPAGSHLIRKLKATGGIILTASHNPGGPDKDFGIKYNGRNGGPAPENVTDRVFQISKGINELRYADIPRISYDELGTQNVGDMVIEVIDGIDDYVALMKEIFDFDEIKAFLQSNKNFKVLFDGMHGVTGIYGERIFVQEFGLPPTSIMRSKPLPDFGGEHPDPNLTYAHELVERVEKEQIDFGAASDGDGDRNMVIGKNAFVSPCDSVAVIAHYACEAIPYFRKQGGIRGLARSMPTSRALDLVAKKQGVECFEVPTGWKFFGNLMDAGRCSICGEESFGTGSDHVREKDGVWAILAWLSIVVHVNKTKPGTSIYDILQNHYKIYGRNFFSRYDYEEVDSRKANDLVENLRGLSGTSQLLGQKFGPFKVSKMDDFTYDDPIDNSVASHQGMRVMFEDGSRFVVRLSGTGSQGATVRLYVEKYSSDPSEYTEDTQKALKPLIDVALEITKLQHYTGRDRPTVIT</sequence>
<dbReference type="Pfam" id="PF02878">
    <property type="entry name" value="PGM_PMM_I"/>
    <property type="match status" value="1"/>
</dbReference>
<dbReference type="GO" id="GO:0000287">
    <property type="term" value="F:magnesium ion binding"/>
    <property type="evidence" value="ECO:0007669"/>
    <property type="project" value="InterPro"/>
</dbReference>
<dbReference type="PRINTS" id="PR00509">
    <property type="entry name" value="PGMPMM"/>
</dbReference>
<dbReference type="Gene3D" id="3.40.120.10">
    <property type="entry name" value="Alpha-D-Glucose-1,6-Bisphosphate, subunit A, domain 3"/>
    <property type="match status" value="3"/>
</dbReference>
<dbReference type="FunFam" id="3.40.120.10:FF:000004">
    <property type="entry name" value="Phosphoglucomutase 5"/>
    <property type="match status" value="1"/>
</dbReference>
<comment type="similarity">
    <text evidence="3 13">Belongs to the phosphohexose mutase family.</text>
</comment>
<dbReference type="NCBIfam" id="NF005737">
    <property type="entry name" value="PRK07564.1-1"/>
    <property type="match status" value="1"/>
</dbReference>
<evidence type="ECO:0000313" key="18">
    <source>
        <dbReference type="Proteomes" id="UP001234581"/>
    </source>
</evidence>
<keyword evidence="10" id="KW-0119">Carbohydrate metabolism</keyword>
<keyword evidence="6" id="KW-0597">Phosphoprotein</keyword>
<dbReference type="PANTHER" id="PTHR22573:SF2">
    <property type="entry name" value="PHOSPHOGLUCOMUTASE"/>
    <property type="match status" value="1"/>
</dbReference>
<keyword evidence="7 13" id="KW-0479">Metal-binding</keyword>
<feature type="domain" description="Alpha-D-phosphohexomutase alpha/beta/alpha" evidence="14">
    <location>
        <begin position="19"/>
        <end position="156"/>
    </location>
</feature>
<dbReference type="EMBL" id="JARTCD010000053">
    <property type="protein sequence ID" value="KAJ8655040.1"/>
    <property type="molecule type" value="Genomic_DNA"/>
</dbReference>
<keyword evidence="18" id="KW-1185">Reference proteome</keyword>
<comment type="catalytic activity">
    <reaction evidence="1">
        <text>alpha-D-glucose 1-phosphate = alpha-D-glucose 6-phosphate</text>
        <dbReference type="Rhea" id="RHEA:23536"/>
        <dbReference type="ChEBI" id="CHEBI:58225"/>
        <dbReference type="ChEBI" id="CHEBI:58601"/>
        <dbReference type="EC" id="5.4.2.2"/>
    </reaction>
</comment>
<dbReference type="FunFam" id="3.40.120.10:FF:000006">
    <property type="entry name" value="Phosphoglucomutase PgmA"/>
    <property type="match status" value="1"/>
</dbReference>
<evidence type="ECO:0000256" key="6">
    <source>
        <dbReference type="ARBA" id="ARBA00022553"/>
    </source>
</evidence>
<feature type="domain" description="Alpha-D-phosphohexomutase alpha/beta/alpha" evidence="15">
    <location>
        <begin position="190"/>
        <end position="293"/>
    </location>
</feature>
<evidence type="ECO:0000256" key="5">
    <source>
        <dbReference type="ARBA" id="ARBA00022526"/>
    </source>
</evidence>
<dbReference type="GO" id="GO:0005829">
    <property type="term" value="C:cytosol"/>
    <property type="evidence" value="ECO:0007669"/>
    <property type="project" value="TreeGrafter"/>
</dbReference>
<dbReference type="FunFam" id="3.40.120.10:FF:000005">
    <property type="entry name" value="Phosphoglucomutase 5"/>
    <property type="match status" value="1"/>
</dbReference>
<reference evidence="17 18" key="1">
    <citation type="submission" date="2023-03" db="EMBL/GenBank/DDBJ databases">
        <title>Genome sequence of Lichtheimia ornata CBS 291.66.</title>
        <authorList>
            <person name="Mohabir J.T."/>
            <person name="Shea T.P."/>
            <person name="Kurbessoian T."/>
            <person name="Berby B."/>
            <person name="Fontaine J."/>
            <person name="Livny J."/>
            <person name="Gnirke A."/>
            <person name="Stajich J.E."/>
            <person name="Cuomo C.A."/>
        </authorList>
    </citation>
    <scope>NUCLEOTIDE SEQUENCE [LARGE SCALE GENOMIC DNA]</scope>
    <source>
        <strain evidence="17">CBS 291.66</strain>
    </source>
</reference>
<comment type="catalytic activity">
    <reaction evidence="12">
        <text>O-phospho-L-seryl-[protein] + alpha-D-glucose 1-phosphate = alpha-D-glucose 1,6-bisphosphate + L-seryl-[protein]</text>
        <dbReference type="Rhea" id="RHEA:68748"/>
        <dbReference type="Rhea" id="RHEA-COMP:9863"/>
        <dbReference type="Rhea" id="RHEA-COMP:11604"/>
        <dbReference type="ChEBI" id="CHEBI:29999"/>
        <dbReference type="ChEBI" id="CHEBI:58392"/>
        <dbReference type="ChEBI" id="CHEBI:58601"/>
        <dbReference type="ChEBI" id="CHEBI:83421"/>
    </reaction>
</comment>
<comment type="catalytic activity">
    <reaction evidence="11">
        <text>alpha-D-glucose 1,6-bisphosphate + L-seryl-[protein] = O-phospho-L-seryl-[protein] + alpha-D-glucose 6-phosphate</text>
        <dbReference type="Rhea" id="RHEA:68752"/>
        <dbReference type="Rhea" id="RHEA-COMP:9863"/>
        <dbReference type="Rhea" id="RHEA-COMP:11604"/>
        <dbReference type="ChEBI" id="CHEBI:29999"/>
        <dbReference type="ChEBI" id="CHEBI:58225"/>
        <dbReference type="ChEBI" id="CHEBI:58392"/>
        <dbReference type="ChEBI" id="CHEBI:83421"/>
    </reaction>
</comment>
<evidence type="ECO:0000256" key="8">
    <source>
        <dbReference type="ARBA" id="ARBA00022842"/>
    </source>
</evidence>
<dbReference type="InterPro" id="IPR045244">
    <property type="entry name" value="PGM"/>
</dbReference>
<feature type="domain" description="Alpha-D-phosphohexomutase alpha/beta/alpha" evidence="16">
    <location>
        <begin position="305"/>
        <end position="420"/>
    </location>
</feature>
<dbReference type="InterPro" id="IPR005844">
    <property type="entry name" value="A-D-PHexomutase_a/b/a-I"/>
</dbReference>
<dbReference type="Gene3D" id="3.30.310.50">
    <property type="entry name" value="Alpha-D-phosphohexomutase, C-terminal domain"/>
    <property type="match status" value="1"/>
</dbReference>
<dbReference type="GeneID" id="83216654"/>
<evidence type="ECO:0000256" key="3">
    <source>
        <dbReference type="ARBA" id="ARBA00010231"/>
    </source>
</evidence>
<dbReference type="GO" id="GO:0004614">
    <property type="term" value="F:phosphoglucomutase activity"/>
    <property type="evidence" value="ECO:0007669"/>
    <property type="project" value="UniProtKB-EC"/>
</dbReference>
<organism evidence="17 18">
    <name type="scientific">Lichtheimia ornata</name>
    <dbReference type="NCBI Taxonomy" id="688661"/>
    <lineage>
        <taxon>Eukaryota</taxon>
        <taxon>Fungi</taxon>
        <taxon>Fungi incertae sedis</taxon>
        <taxon>Mucoromycota</taxon>
        <taxon>Mucoromycotina</taxon>
        <taxon>Mucoromycetes</taxon>
        <taxon>Mucorales</taxon>
        <taxon>Lichtheimiaceae</taxon>
        <taxon>Lichtheimia</taxon>
    </lineage>
</organism>
<dbReference type="GO" id="GO:0006006">
    <property type="term" value="P:glucose metabolic process"/>
    <property type="evidence" value="ECO:0007669"/>
    <property type="project" value="UniProtKB-KW"/>
</dbReference>
<dbReference type="Pfam" id="PF02879">
    <property type="entry name" value="PGM_PMM_II"/>
    <property type="match status" value="1"/>
</dbReference>
<dbReference type="EC" id="5.4.2.2" evidence="4"/>
<evidence type="ECO:0000259" key="14">
    <source>
        <dbReference type="Pfam" id="PF02878"/>
    </source>
</evidence>
<dbReference type="InterPro" id="IPR005846">
    <property type="entry name" value="A-D-PHexomutase_a/b/a-III"/>
</dbReference>
<keyword evidence="8 13" id="KW-0460">Magnesium</keyword>
<proteinExistence type="inferred from homology"/>
<dbReference type="FunFam" id="3.30.310.50:FF:000002">
    <property type="entry name" value="Phosphoglucomutase 5"/>
    <property type="match status" value="1"/>
</dbReference>
<dbReference type="CDD" id="cd03085">
    <property type="entry name" value="PGM1"/>
    <property type="match status" value="1"/>
</dbReference>
<evidence type="ECO:0000256" key="4">
    <source>
        <dbReference type="ARBA" id="ARBA00012728"/>
    </source>
</evidence>
<comment type="caution">
    <text evidence="17">The sequence shown here is derived from an EMBL/GenBank/DDBJ whole genome shotgun (WGS) entry which is preliminary data.</text>
</comment>
<name>A0AAD7XUK5_9FUNG</name>
<keyword evidence="5" id="KW-0313">Glucose metabolism</keyword>
<dbReference type="Pfam" id="PF02880">
    <property type="entry name" value="PGM_PMM_III"/>
    <property type="match status" value="1"/>
</dbReference>
<accession>A0AAD7XUK5</accession>
<dbReference type="AlphaFoldDB" id="A0AAD7XUK5"/>
<dbReference type="InterPro" id="IPR005845">
    <property type="entry name" value="A-D-PHexomutase_a/b/a-II"/>
</dbReference>
<comment type="cofactor">
    <cofactor evidence="2">
        <name>Mg(2+)</name>
        <dbReference type="ChEBI" id="CHEBI:18420"/>
    </cofactor>
</comment>
<protein>
    <recommendedName>
        <fullName evidence="4">phosphoglucomutase (alpha-D-glucose-1,6-bisphosphate-dependent)</fullName>
        <ecNumber evidence="4">5.4.2.2</ecNumber>
    </recommendedName>
</protein>
<dbReference type="Proteomes" id="UP001234581">
    <property type="component" value="Unassembled WGS sequence"/>
</dbReference>
<dbReference type="InterPro" id="IPR005841">
    <property type="entry name" value="Alpha-D-phosphohexomutase_SF"/>
</dbReference>
<dbReference type="RefSeq" id="XP_058339953.1">
    <property type="nucleotide sequence ID" value="XM_058489242.1"/>
</dbReference>
<evidence type="ECO:0000256" key="1">
    <source>
        <dbReference type="ARBA" id="ARBA00000443"/>
    </source>
</evidence>
<evidence type="ECO:0000256" key="12">
    <source>
        <dbReference type="ARBA" id="ARBA00049409"/>
    </source>
</evidence>
<evidence type="ECO:0000313" key="17">
    <source>
        <dbReference type="EMBL" id="KAJ8655040.1"/>
    </source>
</evidence>
<dbReference type="PROSITE" id="PS00710">
    <property type="entry name" value="PGM_PMM"/>
    <property type="match status" value="1"/>
</dbReference>
<dbReference type="InterPro" id="IPR036900">
    <property type="entry name" value="A-D-PHexomutase_C_sf"/>
</dbReference>
<evidence type="ECO:0000256" key="2">
    <source>
        <dbReference type="ARBA" id="ARBA00001946"/>
    </source>
</evidence>
<dbReference type="SUPFAM" id="SSF55957">
    <property type="entry name" value="Phosphoglucomutase, C-terminal domain"/>
    <property type="match status" value="1"/>
</dbReference>
<dbReference type="InterPro" id="IPR016066">
    <property type="entry name" value="A-D-PHexomutase_CS"/>
</dbReference>
<evidence type="ECO:0000256" key="13">
    <source>
        <dbReference type="RuleBase" id="RU004326"/>
    </source>
</evidence>
<evidence type="ECO:0000256" key="10">
    <source>
        <dbReference type="ARBA" id="ARBA00023277"/>
    </source>
</evidence>
<dbReference type="Pfam" id="PF24947">
    <property type="entry name" value="PGM1_C_vert_fung"/>
    <property type="match status" value="1"/>
</dbReference>
<evidence type="ECO:0000256" key="9">
    <source>
        <dbReference type="ARBA" id="ARBA00023235"/>
    </source>
</evidence>
<keyword evidence="9" id="KW-0413">Isomerase</keyword>
<evidence type="ECO:0000259" key="16">
    <source>
        <dbReference type="Pfam" id="PF02880"/>
    </source>
</evidence>
<dbReference type="InterPro" id="IPR016055">
    <property type="entry name" value="A-D-PHexomutase_a/b/a-I/II/III"/>
</dbReference>
<gene>
    <name evidence="17" type="ORF">O0I10_009247</name>
</gene>
<dbReference type="SUPFAM" id="SSF53738">
    <property type="entry name" value="Phosphoglucomutase, first 3 domains"/>
    <property type="match status" value="3"/>
</dbReference>
<evidence type="ECO:0000256" key="11">
    <source>
        <dbReference type="ARBA" id="ARBA00049318"/>
    </source>
</evidence>
<evidence type="ECO:0000259" key="15">
    <source>
        <dbReference type="Pfam" id="PF02879"/>
    </source>
</evidence>
<dbReference type="PANTHER" id="PTHR22573">
    <property type="entry name" value="PHOSPHOHEXOMUTASE FAMILY MEMBER"/>
    <property type="match status" value="1"/>
</dbReference>